<evidence type="ECO:0000313" key="4">
    <source>
        <dbReference type="EMBL" id="KAG8235991.1"/>
    </source>
</evidence>
<protein>
    <recommendedName>
        <fullName evidence="6">Cuticle protein 6</fullName>
    </recommendedName>
</protein>
<evidence type="ECO:0008006" key="6">
    <source>
        <dbReference type="Google" id="ProtNLM"/>
    </source>
</evidence>
<reference evidence="4" key="1">
    <citation type="submission" date="2013-04" db="EMBL/GenBank/DDBJ databases">
        <authorList>
            <person name="Qu J."/>
            <person name="Murali S.C."/>
            <person name="Bandaranaike D."/>
            <person name="Bellair M."/>
            <person name="Blankenburg K."/>
            <person name="Chao H."/>
            <person name="Dinh H."/>
            <person name="Doddapaneni H."/>
            <person name="Downs B."/>
            <person name="Dugan-Rocha S."/>
            <person name="Elkadiri S."/>
            <person name="Gnanaolivu R.D."/>
            <person name="Hernandez B."/>
            <person name="Javaid M."/>
            <person name="Jayaseelan J.C."/>
            <person name="Lee S."/>
            <person name="Li M."/>
            <person name="Ming W."/>
            <person name="Munidasa M."/>
            <person name="Muniz J."/>
            <person name="Nguyen L."/>
            <person name="Ongeri F."/>
            <person name="Osuji N."/>
            <person name="Pu L.-L."/>
            <person name="Puazo M."/>
            <person name="Qu C."/>
            <person name="Quiroz J."/>
            <person name="Raj R."/>
            <person name="Weissenberger G."/>
            <person name="Xin Y."/>
            <person name="Zou X."/>
            <person name="Han Y."/>
            <person name="Richards S."/>
            <person name="Worley K."/>
            <person name="Muzny D."/>
            <person name="Gibbs R."/>
        </authorList>
    </citation>
    <scope>NUCLEOTIDE SEQUENCE</scope>
    <source>
        <strain evidence="4">Sampled in the wild</strain>
    </source>
</reference>
<dbReference type="Proteomes" id="UP000792457">
    <property type="component" value="Unassembled WGS sequence"/>
</dbReference>
<dbReference type="PROSITE" id="PS51155">
    <property type="entry name" value="CHIT_BIND_RR_2"/>
    <property type="match status" value="2"/>
</dbReference>
<dbReference type="InterPro" id="IPR031311">
    <property type="entry name" value="CHIT_BIND_RR_consensus"/>
</dbReference>
<accession>A0A8K0KLE9</accession>
<gene>
    <name evidence="4" type="ORF">J437_LFUL016524</name>
</gene>
<dbReference type="OrthoDB" id="8188035at2759"/>
<sequence>MRSLLVVLAVVGVAVARPGHLGFLGRNLLHAPVAYSTVAAAPLVRSTIVAPAPVAYAGHLGVSSQYHAQDELGQYSYGYAGGPSAKSEVKTFDGVTRGGYSYVDAEGKVQNVNYVADGLGFRVAATNLPVAPQPIPAEPLIAPAPVEDTVEVASAKAAHFAAHAEAKAAAEAAPEIPVAVERAVVATPAVIAAPAVATPFAYSAPIAAPFVHSTVVAPAPVLRTAVVAPTPIFRSAVVAPAPIAYAGHLGVSSQYHAQDELGQYSYGYAGGPSAKSELKTFDGVTRGGYSYVDAEGKIQNVNYVADALGFRVAATNLPVAPVAGPAPVLETIPDTVEVAAARAAHFAAHEEAKARLVA</sequence>
<evidence type="ECO:0000256" key="3">
    <source>
        <dbReference type="SAM" id="SignalP"/>
    </source>
</evidence>
<dbReference type="EMBL" id="KZ308976">
    <property type="protein sequence ID" value="KAG8235991.1"/>
    <property type="molecule type" value="Genomic_DNA"/>
</dbReference>
<dbReference type="AlphaFoldDB" id="A0A8K0KLE9"/>
<dbReference type="Pfam" id="PF00379">
    <property type="entry name" value="Chitin_bind_4"/>
    <property type="match status" value="2"/>
</dbReference>
<keyword evidence="5" id="KW-1185">Reference proteome</keyword>
<dbReference type="InterPro" id="IPR000618">
    <property type="entry name" value="Insect_cuticle"/>
</dbReference>
<dbReference type="GO" id="GO:0008010">
    <property type="term" value="F:structural constituent of chitin-based larval cuticle"/>
    <property type="evidence" value="ECO:0007669"/>
    <property type="project" value="TreeGrafter"/>
</dbReference>
<reference evidence="4" key="2">
    <citation type="submission" date="2017-10" db="EMBL/GenBank/DDBJ databases">
        <title>Ladona fulva Genome sequencing and assembly.</title>
        <authorList>
            <person name="Murali S."/>
            <person name="Richards S."/>
            <person name="Bandaranaike D."/>
            <person name="Bellair M."/>
            <person name="Blankenburg K."/>
            <person name="Chao H."/>
            <person name="Dinh H."/>
            <person name="Doddapaneni H."/>
            <person name="Dugan-Rocha S."/>
            <person name="Elkadiri S."/>
            <person name="Gnanaolivu R."/>
            <person name="Hernandez B."/>
            <person name="Skinner E."/>
            <person name="Javaid M."/>
            <person name="Lee S."/>
            <person name="Li M."/>
            <person name="Ming W."/>
            <person name="Munidasa M."/>
            <person name="Muniz J."/>
            <person name="Nguyen L."/>
            <person name="Hughes D."/>
            <person name="Osuji N."/>
            <person name="Pu L.-L."/>
            <person name="Puazo M."/>
            <person name="Qu C."/>
            <person name="Quiroz J."/>
            <person name="Raj R."/>
            <person name="Weissenberger G."/>
            <person name="Xin Y."/>
            <person name="Zou X."/>
            <person name="Han Y."/>
            <person name="Worley K."/>
            <person name="Muzny D."/>
            <person name="Gibbs R."/>
        </authorList>
    </citation>
    <scope>NUCLEOTIDE SEQUENCE</scope>
    <source>
        <strain evidence="4">Sampled in the wild</strain>
    </source>
</reference>
<keyword evidence="3" id="KW-0732">Signal</keyword>
<dbReference type="PANTHER" id="PTHR10380">
    <property type="entry name" value="CUTICLE PROTEIN"/>
    <property type="match status" value="1"/>
</dbReference>
<evidence type="ECO:0000313" key="5">
    <source>
        <dbReference type="Proteomes" id="UP000792457"/>
    </source>
</evidence>
<proteinExistence type="predicted"/>
<keyword evidence="1 2" id="KW-0193">Cuticle</keyword>
<dbReference type="PROSITE" id="PS00233">
    <property type="entry name" value="CHIT_BIND_RR_1"/>
    <property type="match status" value="2"/>
</dbReference>
<evidence type="ECO:0000256" key="1">
    <source>
        <dbReference type="ARBA" id="ARBA00022460"/>
    </source>
</evidence>
<evidence type="ECO:0000256" key="2">
    <source>
        <dbReference type="PROSITE-ProRule" id="PRU00497"/>
    </source>
</evidence>
<dbReference type="GO" id="GO:0062129">
    <property type="term" value="C:chitin-based extracellular matrix"/>
    <property type="evidence" value="ECO:0007669"/>
    <property type="project" value="TreeGrafter"/>
</dbReference>
<name>A0A8K0KLE9_LADFU</name>
<comment type="caution">
    <text evidence="4">The sequence shown here is derived from an EMBL/GenBank/DDBJ whole genome shotgun (WGS) entry which is preliminary data.</text>
</comment>
<feature type="signal peptide" evidence="3">
    <location>
        <begin position="1"/>
        <end position="16"/>
    </location>
</feature>
<organism evidence="4 5">
    <name type="scientific">Ladona fulva</name>
    <name type="common">Scarce chaser dragonfly</name>
    <name type="synonym">Libellula fulva</name>
    <dbReference type="NCBI Taxonomy" id="123851"/>
    <lineage>
        <taxon>Eukaryota</taxon>
        <taxon>Metazoa</taxon>
        <taxon>Ecdysozoa</taxon>
        <taxon>Arthropoda</taxon>
        <taxon>Hexapoda</taxon>
        <taxon>Insecta</taxon>
        <taxon>Pterygota</taxon>
        <taxon>Palaeoptera</taxon>
        <taxon>Odonata</taxon>
        <taxon>Epiprocta</taxon>
        <taxon>Anisoptera</taxon>
        <taxon>Libelluloidea</taxon>
        <taxon>Libellulidae</taxon>
        <taxon>Ladona</taxon>
    </lineage>
</organism>
<dbReference type="PANTHER" id="PTHR10380:SF196">
    <property type="entry name" value="CUTICULAR PROTEIN 72EA"/>
    <property type="match status" value="1"/>
</dbReference>
<feature type="chain" id="PRO_5035480661" description="Cuticle protein 6" evidence="3">
    <location>
        <begin position="17"/>
        <end position="358"/>
    </location>
</feature>
<dbReference type="InterPro" id="IPR050468">
    <property type="entry name" value="Cuticle_Struct_Prot"/>
</dbReference>